<feature type="coiled-coil region" evidence="1">
    <location>
        <begin position="26"/>
        <end position="107"/>
    </location>
</feature>
<organism evidence="3 4">
    <name type="scientific">Paramecium octaurelia</name>
    <dbReference type="NCBI Taxonomy" id="43137"/>
    <lineage>
        <taxon>Eukaryota</taxon>
        <taxon>Sar</taxon>
        <taxon>Alveolata</taxon>
        <taxon>Ciliophora</taxon>
        <taxon>Intramacronucleata</taxon>
        <taxon>Oligohymenophorea</taxon>
        <taxon>Peniculida</taxon>
        <taxon>Parameciidae</taxon>
        <taxon>Paramecium</taxon>
    </lineage>
</organism>
<feature type="region of interest" description="Disordered" evidence="2">
    <location>
        <begin position="1"/>
        <end position="20"/>
    </location>
</feature>
<evidence type="ECO:0000313" key="3">
    <source>
        <dbReference type="EMBL" id="CAD8185338.1"/>
    </source>
</evidence>
<gene>
    <name evidence="3" type="ORF">POCTA_138.1.T0850124</name>
</gene>
<dbReference type="OMA" id="FNQFNQR"/>
<feature type="coiled-coil region" evidence="1">
    <location>
        <begin position="171"/>
        <end position="242"/>
    </location>
</feature>
<feature type="region of interest" description="Disordered" evidence="2">
    <location>
        <begin position="379"/>
        <end position="398"/>
    </location>
</feature>
<evidence type="ECO:0000256" key="2">
    <source>
        <dbReference type="SAM" id="MobiDB-lite"/>
    </source>
</evidence>
<dbReference type="Proteomes" id="UP000683925">
    <property type="component" value="Unassembled WGS sequence"/>
</dbReference>
<sequence length="422" mass="49549">MKTSSYRSRVDASKSDDLDNKNTQNLIQLTSQVERLTQVLNMKNNEVEMLRQQLDLQKSSANPKEIENLITTVEEQTKEIERWAEKYKKLQLQTQQLELKNTDLEKVISLLQNSTSSSQYIKSNDIQQSSQRDAQSKRLYQSNVRKADDLSLNEDLNYVNTQNPQKKQDEINQLKFQLSQMQQELLNEKQLHRELIAAEESRIREQERRAFNQYKQDTQNQLLLYQNQINALQNMLENSQKKDVNRSQVKEINQQIPERSKRVVKYDDEVQNVQPVTRKSTSQKPQKEQVSQVKQQKVDLLPIYPSQTFRVAPLENNSFSLEAAPDESQLNSSKINQIQEQINQTMAQIEKSIIQVDMMKQTNQVHQKIFQEQIYSSTSNHLTNSQPPQRQPSPKYSDNLNSISYVSQQSNNFNQFNQRQYF</sequence>
<proteinExistence type="predicted"/>
<reference evidence="3" key="1">
    <citation type="submission" date="2021-01" db="EMBL/GenBank/DDBJ databases">
        <authorList>
            <consortium name="Genoscope - CEA"/>
            <person name="William W."/>
        </authorList>
    </citation>
    <scope>NUCLEOTIDE SEQUENCE</scope>
</reference>
<feature type="compositionally biased region" description="Basic and acidic residues" evidence="2">
    <location>
        <begin position="8"/>
        <end position="20"/>
    </location>
</feature>
<name>A0A8S1W547_PAROT</name>
<comment type="caution">
    <text evidence="3">The sequence shown here is derived from an EMBL/GenBank/DDBJ whole genome shotgun (WGS) entry which is preliminary data.</text>
</comment>
<feature type="region of interest" description="Disordered" evidence="2">
    <location>
        <begin position="273"/>
        <end position="292"/>
    </location>
</feature>
<feature type="compositionally biased region" description="Polar residues" evidence="2">
    <location>
        <begin position="273"/>
        <end position="282"/>
    </location>
</feature>
<keyword evidence="4" id="KW-1185">Reference proteome</keyword>
<protein>
    <submittedName>
        <fullName evidence="3">Uncharacterized protein</fullName>
    </submittedName>
</protein>
<accession>A0A8S1W547</accession>
<evidence type="ECO:0000256" key="1">
    <source>
        <dbReference type="SAM" id="Coils"/>
    </source>
</evidence>
<dbReference type="OrthoDB" id="308312at2759"/>
<dbReference type="EMBL" id="CAJJDP010000084">
    <property type="protein sequence ID" value="CAD8185338.1"/>
    <property type="molecule type" value="Genomic_DNA"/>
</dbReference>
<keyword evidence="1" id="KW-0175">Coiled coil</keyword>
<evidence type="ECO:0000313" key="4">
    <source>
        <dbReference type="Proteomes" id="UP000683925"/>
    </source>
</evidence>
<dbReference type="AlphaFoldDB" id="A0A8S1W547"/>